<dbReference type="InterPro" id="IPR005131">
    <property type="entry name" value="Ser_deHydtase_bsu"/>
</dbReference>
<dbReference type="Gene3D" id="3.30.1330.90">
    <property type="entry name" value="D-3-phosphoglycerate dehydrogenase, domain 3"/>
    <property type="match status" value="1"/>
</dbReference>
<evidence type="ECO:0000256" key="5">
    <source>
        <dbReference type="ARBA" id="ARBA00022485"/>
    </source>
</evidence>
<comment type="similarity">
    <text evidence="3 11 12">Belongs to the iron-sulfur dependent L-serine dehydratase family.</text>
</comment>
<keyword evidence="9 11" id="KW-0456">Lyase</keyword>
<dbReference type="Pfam" id="PF01842">
    <property type="entry name" value="ACT"/>
    <property type="match status" value="1"/>
</dbReference>
<keyword evidence="4 11" id="KW-0312">Gluconeogenesis</keyword>
<dbReference type="SUPFAM" id="SSF55021">
    <property type="entry name" value="ACT-like"/>
    <property type="match status" value="1"/>
</dbReference>
<dbReference type="GO" id="GO:0006094">
    <property type="term" value="P:gluconeogenesis"/>
    <property type="evidence" value="ECO:0007669"/>
    <property type="project" value="UniProtKB-UniRule"/>
</dbReference>
<dbReference type="InterPro" id="IPR045865">
    <property type="entry name" value="ACT-like_dom_sf"/>
</dbReference>
<name>A0A1W1VGI1_9FIRM</name>
<evidence type="ECO:0000256" key="2">
    <source>
        <dbReference type="ARBA" id="ARBA00004742"/>
    </source>
</evidence>
<keyword evidence="8 11" id="KW-0411">Iron-sulfur</keyword>
<dbReference type="InterPro" id="IPR002912">
    <property type="entry name" value="ACT_dom"/>
</dbReference>
<dbReference type="PIRSF" id="PIRSF036692">
    <property type="entry name" value="SDH_B"/>
    <property type="match status" value="1"/>
</dbReference>
<evidence type="ECO:0000256" key="10">
    <source>
        <dbReference type="ARBA" id="ARBA00049406"/>
    </source>
</evidence>
<evidence type="ECO:0000313" key="15">
    <source>
        <dbReference type="Proteomes" id="UP000192569"/>
    </source>
</evidence>
<dbReference type="Proteomes" id="UP000192569">
    <property type="component" value="Chromosome I"/>
</dbReference>
<dbReference type="InterPro" id="IPR051318">
    <property type="entry name" value="Fe-S_L-Ser"/>
</dbReference>
<dbReference type="CDD" id="cd04903">
    <property type="entry name" value="ACT_LSD"/>
    <property type="match status" value="1"/>
</dbReference>
<evidence type="ECO:0000256" key="12">
    <source>
        <dbReference type="RuleBase" id="RU366059"/>
    </source>
</evidence>
<keyword evidence="5 11" id="KW-0004">4Fe-4S</keyword>
<evidence type="ECO:0000256" key="8">
    <source>
        <dbReference type="ARBA" id="ARBA00023014"/>
    </source>
</evidence>
<evidence type="ECO:0000256" key="4">
    <source>
        <dbReference type="ARBA" id="ARBA00022432"/>
    </source>
</evidence>
<gene>
    <name evidence="14" type="ORF">SAMN00808754_0572</name>
</gene>
<evidence type="ECO:0000259" key="13">
    <source>
        <dbReference type="PROSITE" id="PS51671"/>
    </source>
</evidence>
<feature type="domain" description="ACT" evidence="13">
    <location>
        <begin position="145"/>
        <end position="218"/>
    </location>
</feature>
<dbReference type="PANTHER" id="PTHR30182">
    <property type="entry name" value="L-SERINE DEHYDRATASE"/>
    <property type="match status" value="1"/>
</dbReference>
<dbReference type="GO" id="GO:0046872">
    <property type="term" value="F:metal ion binding"/>
    <property type="evidence" value="ECO:0007669"/>
    <property type="project" value="UniProtKB-UniRule"/>
</dbReference>
<dbReference type="InterPro" id="IPR004643">
    <property type="entry name" value="Fe-S_L-Ser_bsu"/>
</dbReference>
<dbReference type="UniPathway" id="UPA00138"/>
<keyword evidence="15" id="KW-1185">Reference proteome</keyword>
<dbReference type="GO" id="GO:0051539">
    <property type="term" value="F:4 iron, 4 sulfur cluster binding"/>
    <property type="evidence" value="ECO:0007669"/>
    <property type="project" value="UniProtKB-UniRule"/>
</dbReference>
<reference evidence="14 15" key="1">
    <citation type="submission" date="2017-04" db="EMBL/GenBank/DDBJ databases">
        <authorList>
            <person name="Afonso C.L."/>
            <person name="Miller P.J."/>
            <person name="Scott M.A."/>
            <person name="Spackman E."/>
            <person name="Goraichik I."/>
            <person name="Dimitrov K.M."/>
            <person name="Suarez D.L."/>
            <person name="Swayne D.E."/>
        </authorList>
    </citation>
    <scope>NUCLEOTIDE SEQUENCE [LARGE SCALE GENOMIC DNA]</scope>
    <source>
        <strain evidence="14 15">ToBE</strain>
    </source>
</reference>
<evidence type="ECO:0000256" key="1">
    <source>
        <dbReference type="ARBA" id="ARBA00001966"/>
    </source>
</evidence>
<comment type="catalytic activity">
    <reaction evidence="10 11 12">
        <text>L-serine = pyruvate + NH4(+)</text>
        <dbReference type="Rhea" id="RHEA:19169"/>
        <dbReference type="ChEBI" id="CHEBI:15361"/>
        <dbReference type="ChEBI" id="CHEBI:28938"/>
        <dbReference type="ChEBI" id="CHEBI:33384"/>
        <dbReference type="EC" id="4.3.1.17"/>
    </reaction>
</comment>
<keyword evidence="7 11" id="KW-0408">Iron</keyword>
<evidence type="ECO:0000256" key="11">
    <source>
        <dbReference type="PIRNR" id="PIRNR036692"/>
    </source>
</evidence>
<dbReference type="NCBIfam" id="TIGR00719">
    <property type="entry name" value="sda_beta"/>
    <property type="match status" value="1"/>
</dbReference>
<evidence type="ECO:0000256" key="7">
    <source>
        <dbReference type="ARBA" id="ARBA00023004"/>
    </source>
</evidence>
<keyword evidence="6 11" id="KW-0479">Metal-binding</keyword>
<dbReference type="EMBL" id="LT838272">
    <property type="protein sequence ID" value="SMB92064.1"/>
    <property type="molecule type" value="Genomic_DNA"/>
</dbReference>
<proteinExistence type="inferred from homology"/>
<dbReference type="STRING" id="698762.SAMN00808754_0572"/>
<sequence>MGVFDIIGPIMIGPSSSHTAGAIRIGRLARFILGEEPRKAHIFLHGSFARTFKGHGTDKALVAGLLGLTVDDEKVREALELAREKGLEVYWGFKDLGEVHPNSVELDLKGNQNHVKVVASSIGGGEILLSRLDGFEVEFKGELPGLVAIYPDQRGVVAQVASILAYHKINIATMRVSRERAGGRALMAVETDQEISPPAREALLSLSVLERLVILPRV</sequence>
<organism evidence="14 15">
    <name type="scientific">Thermanaeromonas toyohensis ToBE</name>
    <dbReference type="NCBI Taxonomy" id="698762"/>
    <lineage>
        <taxon>Bacteria</taxon>
        <taxon>Bacillati</taxon>
        <taxon>Bacillota</taxon>
        <taxon>Clostridia</taxon>
        <taxon>Neomoorellales</taxon>
        <taxon>Neomoorellaceae</taxon>
        <taxon>Thermanaeromonas</taxon>
    </lineage>
</organism>
<protein>
    <recommendedName>
        <fullName evidence="11">L-serine deaminase</fullName>
    </recommendedName>
</protein>
<dbReference type="PANTHER" id="PTHR30182:SF12">
    <property type="entry name" value="L-SERINE DEHYDRATASE, BETA CHAIN-RELATED"/>
    <property type="match status" value="1"/>
</dbReference>
<evidence type="ECO:0000256" key="9">
    <source>
        <dbReference type="ARBA" id="ARBA00023239"/>
    </source>
</evidence>
<dbReference type="RefSeq" id="WP_084663854.1">
    <property type="nucleotide sequence ID" value="NZ_LT838272.1"/>
</dbReference>
<accession>A0A1W1VGI1</accession>
<evidence type="ECO:0000313" key="14">
    <source>
        <dbReference type="EMBL" id="SMB92064.1"/>
    </source>
</evidence>
<dbReference type="SUPFAM" id="SSF143548">
    <property type="entry name" value="Serine metabolism enzymes domain"/>
    <property type="match status" value="1"/>
</dbReference>
<evidence type="ECO:0000256" key="3">
    <source>
        <dbReference type="ARBA" id="ARBA00008636"/>
    </source>
</evidence>
<evidence type="ECO:0000256" key="6">
    <source>
        <dbReference type="ARBA" id="ARBA00022723"/>
    </source>
</evidence>
<dbReference type="Pfam" id="PF03315">
    <property type="entry name" value="SDH_beta"/>
    <property type="match status" value="1"/>
</dbReference>
<dbReference type="Gene3D" id="3.30.70.260">
    <property type="match status" value="1"/>
</dbReference>
<dbReference type="GO" id="GO:0003941">
    <property type="term" value="F:L-serine ammonia-lyase activity"/>
    <property type="evidence" value="ECO:0007669"/>
    <property type="project" value="UniProtKB-UniRule"/>
</dbReference>
<dbReference type="InterPro" id="IPR029009">
    <property type="entry name" value="ASB_dom_sf"/>
</dbReference>
<dbReference type="PROSITE" id="PS51671">
    <property type="entry name" value="ACT"/>
    <property type="match status" value="1"/>
</dbReference>
<dbReference type="OrthoDB" id="9813137at2"/>
<comment type="cofactor">
    <cofactor evidence="1 12">
        <name>[4Fe-4S] cluster</name>
        <dbReference type="ChEBI" id="CHEBI:49883"/>
    </cofactor>
</comment>
<dbReference type="AlphaFoldDB" id="A0A1W1VGI1"/>
<comment type="pathway">
    <text evidence="2 11">Carbohydrate biosynthesis; gluconeogenesis.</text>
</comment>